<dbReference type="EMBL" id="FO818637">
    <property type="protein sequence ID" value="CDM88438.1"/>
    <property type="molecule type" value="Genomic_DNA"/>
</dbReference>
<dbReference type="Gene3D" id="2.40.110.10">
    <property type="entry name" value="Butyryl-CoA Dehydrogenase, subunit A, domain 2"/>
    <property type="match status" value="1"/>
</dbReference>
<dbReference type="EC" id="1.3.8.8" evidence="10"/>
<dbReference type="InterPro" id="IPR006091">
    <property type="entry name" value="Acyl-CoA_Oxase/DH_mid-dom"/>
</dbReference>
<dbReference type="PANTHER" id="PTHR43884:SF12">
    <property type="entry name" value="ISOVALERYL-COA DEHYDROGENASE, MITOCHONDRIAL-RELATED"/>
    <property type="match status" value="1"/>
</dbReference>
<dbReference type="FunFam" id="2.40.110.10:FF:000002">
    <property type="entry name" value="Acyl-CoA dehydrogenase fadE12"/>
    <property type="match status" value="1"/>
</dbReference>
<dbReference type="InterPro" id="IPR036250">
    <property type="entry name" value="AcylCo_DH-like_C"/>
</dbReference>
<dbReference type="InterPro" id="IPR037069">
    <property type="entry name" value="AcylCoA_DH/ox_N_sf"/>
</dbReference>
<keyword evidence="5 6" id="KW-0560">Oxidoreductase</keyword>
<evidence type="ECO:0000256" key="1">
    <source>
        <dbReference type="ARBA" id="ARBA00001974"/>
    </source>
</evidence>
<keyword evidence="4 6" id="KW-0274">FAD</keyword>
<evidence type="ECO:0000313" key="10">
    <source>
        <dbReference type="EMBL" id="CDM88438.1"/>
    </source>
</evidence>
<dbReference type="PROSITE" id="PS00073">
    <property type="entry name" value="ACYL_COA_DH_2"/>
    <property type="match status" value="1"/>
</dbReference>
<feature type="domain" description="Acyl-CoA dehydrogenase/oxidase C-terminal" evidence="7">
    <location>
        <begin position="246"/>
        <end position="392"/>
    </location>
</feature>
<dbReference type="Pfam" id="PF00441">
    <property type="entry name" value="Acyl-CoA_dh_1"/>
    <property type="match status" value="1"/>
</dbReference>
<dbReference type="SUPFAM" id="SSF56645">
    <property type="entry name" value="Acyl-CoA dehydrogenase NM domain-like"/>
    <property type="match status" value="1"/>
</dbReference>
<dbReference type="Pfam" id="PF02770">
    <property type="entry name" value="Acyl-CoA_dh_M"/>
    <property type="match status" value="1"/>
</dbReference>
<feature type="domain" description="Acyl-CoA oxidase/dehydrogenase middle" evidence="8">
    <location>
        <begin position="137"/>
        <end position="232"/>
    </location>
</feature>
<dbReference type="Gene3D" id="1.10.540.10">
    <property type="entry name" value="Acyl-CoA dehydrogenase/oxidase, N-terminal domain"/>
    <property type="match status" value="1"/>
</dbReference>
<comment type="cofactor">
    <cofactor evidence="1 6">
        <name>FAD</name>
        <dbReference type="ChEBI" id="CHEBI:57692"/>
    </cofactor>
</comment>
<proteinExistence type="inferred from homology"/>
<keyword evidence="3 6" id="KW-0285">Flavoprotein</keyword>
<dbReference type="InterPro" id="IPR013786">
    <property type="entry name" value="AcylCoA_DH/ox_N"/>
</dbReference>
<dbReference type="Pfam" id="PF02771">
    <property type="entry name" value="Acyl-CoA_dh_N"/>
    <property type="match status" value="1"/>
</dbReference>
<evidence type="ECO:0000259" key="8">
    <source>
        <dbReference type="Pfam" id="PF02770"/>
    </source>
</evidence>
<evidence type="ECO:0000313" key="11">
    <source>
        <dbReference type="Proteomes" id="UP000032930"/>
    </source>
</evidence>
<dbReference type="InterPro" id="IPR009075">
    <property type="entry name" value="AcylCo_DH/oxidase_C"/>
</dbReference>
<dbReference type="PANTHER" id="PTHR43884">
    <property type="entry name" value="ACYL-COA DEHYDROGENASE"/>
    <property type="match status" value="1"/>
</dbReference>
<dbReference type="Gene3D" id="1.20.140.10">
    <property type="entry name" value="Butyryl-CoA Dehydrogenase, subunit A, domain 3"/>
    <property type="match status" value="1"/>
</dbReference>
<feature type="domain" description="Acyl-CoA dehydrogenase/oxidase N-terminal" evidence="9">
    <location>
        <begin position="26"/>
        <end position="132"/>
    </location>
</feature>
<dbReference type="KEGG" id="xbv:XBW1_1081"/>
<comment type="similarity">
    <text evidence="2 6">Belongs to the acyl-CoA dehydrogenase family.</text>
</comment>
<accession>A0A0B6X6V4</accession>
<evidence type="ECO:0000256" key="4">
    <source>
        <dbReference type="ARBA" id="ARBA00022827"/>
    </source>
</evidence>
<evidence type="ECO:0000259" key="9">
    <source>
        <dbReference type="Pfam" id="PF02771"/>
    </source>
</evidence>
<sequence length="394" mass="43781">MTVERNNKADNEFGVNMRIEIDNFDDYRKSCREFLEREIVPEHQAWEDNGLMERSFWEKLGQSGLLGISVSPEYGGLGKHDYRFAVILTEELIGAGVTVPGIVAHNDIIASYIFALGSGEQKQKWLPELCLGKRVAAIAMTEPSGGSNTADIKTVAKRQGDHYLVNGGKTYITNGINADLIVVAVKTEQGQQGQGISLLVIERDMAGFSRGEPMKKIGWNGSDTAELFFHDCKVPVTNLIGRENLGNYYFMSAMPRERLSISAVAVASAEHILQSTLAYVKERKAFDQPIGSFQYNRFILAQLDTEVKIARVYLDNAVEQFSKGLFSLVDAARIKWWTTELQMKVADRCLQLHGGAGYMRDSVAGKNWLNSRAQTIYGGTSEVLQEMISKSMGL</sequence>
<reference evidence="10 11" key="1">
    <citation type="submission" date="2014-02" db="EMBL/GenBank/DDBJ databases">
        <authorList>
            <person name="Genoscope - CEA"/>
        </authorList>
    </citation>
    <scope>NUCLEOTIDE SEQUENCE [LARGE SCALE GENOMIC DNA]</scope>
    <source>
        <strain evidence="10 11">CS03</strain>
    </source>
</reference>
<evidence type="ECO:0000256" key="3">
    <source>
        <dbReference type="ARBA" id="ARBA00022630"/>
    </source>
</evidence>
<evidence type="ECO:0000259" key="7">
    <source>
        <dbReference type="Pfam" id="PF00441"/>
    </source>
</evidence>
<dbReference type="InterPro" id="IPR046373">
    <property type="entry name" value="Acyl-CoA_Oxase/DH_mid-dom_sf"/>
</dbReference>
<dbReference type="GO" id="GO:0004466">
    <property type="term" value="F:long-chain fatty acyl-CoA dehydrogenase activity"/>
    <property type="evidence" value="ECO:0007669"/>
    <property type="project" value="UniProtKB-EC"/>
</dbReference>
<dbReference type="AlphaFoldDB" id="A0A0B6X6V4"/>
<evidence type="ECO:0000256" key="5">
    <source>
        <dbReference type="ARBA" id="ARBA00023002"/>
    </source>
</evidence>
<dbReference type="Proteomes" id="UP000032930">
    <property type="component" value="Chromosome"/>
</dbReference>
<evidence type="ECO:0000256" key="6">
    <source>
        <dbReference type="RuleBase" id="RU362125"/>
    </source>
</evidence>
<dbReference type="SUPFAM" id="SSF47203">
    <property type="entry name" value="Acyl-CoA dehydrogenase C-terminal domain-like"/>
    <property type="match status" value="1"/>
</dbReference>
<dbReference type="InterPro" id="IPR009100">
    <property type="entry name" value="AcylCoA_DH/oxidase_NM_dom_sf"/>
</dbReference>
<protein>
    <submittedName>
        <fullName evidence="10">Acyl coenzyme A dehydrogenase</fullName>
        <ecNumber evidence="10">1.3.8.8</ecNumber>
    </submittedName>
</protein>
<dbReference type="GO" id="GO:0050660">
    <property type="term" value="F:flavin adenine dinucleotide binding"/>
    <property type="evidence" value="ECO:0007669"/>
    <property type="project" value="InterPro"/>
</dbReference>
<name>A0A0B6X6V4_XENBV</name>
<dbReference type="InterPro" id="IPR006089">
    <property type="entry name" value="Acyl-CoA_DH_CS"/>
</dbReference>
<evidence type="ECO:0000256" key="2">
    <source>
        <dbReference type="ARBA" id="ARBA00009347"/>
    </source>
</evidence>
<organism evidence="10 11">
    <name type="scientific">Xenorhabdus bovienii</name>
    <name type="common">Xenorhabdus nematophila subsp. bovienii</name>
    <dbReference type="NCBI Taxonomy" id="40576"/>
    <lineage>
        <taxon>Bacteria</taxon>
        <taxon>Pseudomonadati</taxon>
        <taxon>Pseudomonadota</taxon>
        <taxon>Gammaproteobacteria</taxon>
        <taxon>Enterobacterales</taxon>
        <taxon>Morganellaceae</taxon>
        <taxon>Xenorhabdus</taxon>
    </lineage>
</organism>
<gene>
    <name evidence="10" type="primary">fadE</name>
    <name evidence="10" type="ORF">XBW1_1081</name>
</gene>